<dbReference type="EMBL" id="JAFMPM010000006">
    <property type="protein sequence ID" value="MBO0613357.1"/>
    <property type="molecule type" value="Genomic_DNA"/>
</dbReference>
<dbReference type="SUPFAM" id="SSF63829">
    <property type="entry name" value="Calcium-dependent phosphotriesterase"/>
    <property type="match status" value="1"/>
</dbReference>
<evidence type="ECO:0000313" key="1">
    <source>
        <dbReference type="EMBL" id="MBO0613357.1"/>
    </source>
</evidence>
<proteinExistence type="predicted"/>
<dbReference type="RefSeq" id="WP_207251055.1">
    <property type="nucleotide sequence ID" value="NZ_JAFMPM010000006.1"/>
</dbReference>
<dbReference type="InterPro" id="IPR015943">
    <property type="entry name" value="WD40/YVTN_repeat-like_dom_sf"/>
</dbReference>
<sequence>MMRNVVAIAAVGCLLSACGEPDMGNFKPGVANACQAMPAFIGKTGLGTQVAIDTRQRGYTGLRLLNGQTGQAWQHPTWDDAGHVGAFARDHEGNIYVTPAPEVSLAENPPALQNRIYRIDGATGEMALWLELPAFAPPSAANPFGTMGLFFDCDTHSLYVSSVAGSEPRQANGRIYRIDIATKKVKSQLDSVDALGVGVFNGVQHKRLYFGAARSSDVYSVALDAQGDFAQDVRHEFALVTLPDGNSTSVRKIEFTQNRQGQYVMQAKELEFGFRLPAENNPYKRVFRFSYQVGDDTWQFVGAALEDGG</sequence>
<protein>
    <recommendedName>
        <fullName evidence="4">Phytase-like domain-containing protein</fullName>
    </recommendedName>
</protein>
<dbReference type="Proteomes" id="UP000664466">
    <property type="component" value="Unassembled WGS sequence"/>
</dbReference>
<gene>
    <name evidence="2" type="ORF">J1836_002240</name>
    <name evidence="1" type="ORF">J1836_10580</name>
</gene>
<dbReference type="Gene3D" id="2.130.10.10">
    <property type="entry name" value="YVTN repeat-like/Quinoprotein amine dehydrogenase"/>
    <property type="match status" value="1"/>
</dbReference>
<reference evidence="2" key="2">
    <citation type="submission" date="2021-04" db="EMBL/GenBank/DDBJ databases">
        <title>Complete Genome and methylome analysis of Thiothrix fructosivorans ATCC 49748.</title>
        <authorList>
            <person name="Fomenkov A."/>
            <person name="Sun L."/>
            <person name="Vincze T."/>
            <person name="Grabovich M.Y."/>
            <person name="Roberts R.J."/>
        </authorList>
    </citation>
    <scope>NUCLEOTIDE SEQUENCE</scope>
    <source>
        <strain evidence="2">ATCC 49748</strain>
    </source>
</reference>
<dbReference type="EMBL" id="CP072748">
    <property type="protein sequence ID" value="QTX11210.1"/>
    <property type="molecule type" value="Genomic_DNA"/>
</dbReference>
<accession>A0A8B0SL38</accession>
<evidence type="ECO:0008006" key="4">
    <source>
        <dbReference type="Google" id="ProtNLM"/>
    </source>
</evidence>
<evidence type="ECO:0000313" key="3">
    <source>
        <dbReference type="Proteomes" id="UP000664466"/>
    </source>
</evidence>
<name>A0A8B0SL38_9GAMM</name>
<dbReference type="PROSITE" id="PS51257">
    <property type="entry name" value="PROKAR_LIPOPROTEIN"/>
    <property type="match status" value="1"/>
</dbReference>
<evidence type="ECO:0000313" key="2">
    <source>
        <dbReference type="EMBL" id="QTX11210.1"/>
    </source>
</evidence>
<organism evidence="2">
    <name type="scientific">Thiothrix fructosivorans</name>
    <dbReference type="NCBI Taxonomy" id="111770"/>
    <lineage>
        <taxon>Bacteria</taxon>
        <taxon>Pseudomonadati</taxon>
        <taxon>Pseudomonadota</taxon>
        <taxon>Gammaproteobacteria</taxon>
        <taxon>Thiotrichales</taxon>
        <taxon>Thiotrichaceae</taxon>
        <taxon>Thiothrix</taxon>
    </lineage>
</organism>
<reference evidence="1 3" key="1">
    <citation type="submission" date="2021-03" db="EMBL/GenBank/DDBJ databases">
        <title>Draft genome and methylome analysis of Thiotrix fructosivoruns ATCC 49748.</title>
        <authorList>
            <person name="Fomenkov A."/>
            <person name="Grabovich M.Y."/>
            <person name="Roberts R.J."/>
        </authorList>
    </citation>
    <scope>NUCLEOTIDE SEQUENCE [LARGE SCALE GENOMIC DNA]</scope>
    <source>
        <strain evidence="1 3">ATCC 49748</strain>
    </source>
</reference>
<keyword evidence="3" id="KW-1185">Reference proteome</keyword>
<dbReference type="AlphaFoldDB" id="A0A8B0SL38"/>